<accession>L8EBI7</accession>
<name>L8EBI7_HUMAN</name>
<dbReference type="AlphaFoldDB" id="L8EBI7"/>
<dbReference type="EMBL" id="HF584471">
    <property type="protein sequence ID" value="CCQ43968.1"/>
    <property type="molecule type" value="Genomic_DNA"/>
</dbReference>
<gene>
    <name evidence="1" type="primary">LOC100129118</name>
</gene>
<sequence length="44" mass="4940">MFLGQLYFSMQKNEVKLLLGAWKGDVAVASPASLCLPFSIFRVY</sequence>
<organism evidence="1">
    <name type="scientific">Homo sapiens</name>
    <name type="common">Human</name>
    <dbReference type="NCBI Taxonomy" id="9606"/>
    <lineage>
        <taxon>Eukaryota</taxon>
        <taxon>Metazoa</taxon>
        <taxon>Chordata</taxon>
        <taxon>Craniata</taxon>
        <taxon>Vertebrata</taxon>
        <taxon>Euteleostomi</taxon>
        <taxon>Mammalia</taxon>
        <taxon>Eutheria</taxon>
        <taxon>Euarchontoglires</taxon>
        <taxon>Primates</taxon>
        <taxon>Haplorrhini</taxon>
        <taxon>Catarrhini</taxon>
        <taxon>Hominidae</taxon>
        <taxon>Homo</taxon>
    </lineage>
</organism>
<evidence type="ECO:0000313" key="1">
    <source>
        <dbReference type="EMBL" id="CCQ43968.1"/>
    </source>
</evidence>
<proteinExistence type="predicted"/>
<reference evidence="1" key="1">
    <citation type="journal article" date="2013" name="PLoS ONE">
        <title>Direct detection of alternative open reading frames translation products in human significantly expands the proteome.</title>
        <authorList>
            <person name="Vanderperre B."/>
            <person name="Lucier J.-F."/>
            <person name="Motard J."/>
            <person name="Tremblay G."/>
            <person name="Vanderperre S."/>
            <person name="Wisztorski M."/>
            <person name="Salzet M."/>
            <person name="Boisvert F.-M."/>
            <person name="Roucou X."/>
        </authorList>
    </citation>
    <scope>NUCLEOTIDE SEQUENCE</scope>
</reference>
<protein>
    <submittedName>
        <fullName evidence="1">Alternative protein LOC100129118</fullName>
    </submittedName>
</protein>
<dbReference type="PeptideAtlas" id="L8EBI7"/>
<dbReference type="ChiTaRS" id="LOC100129118">
    <property type="organism name" value="human"/>
</dbReference>